<dbReference type="Pfam" id="PF00668">
    <property type="entry name" value="Condensation"/>
    <property type="match status" value="1"/>
</dbReference>
<dbReference type="RefSeq" id="WP_382369737.1">
    <property type="nucleotide sequence ID" value="NZ_JBHRZI010000008.1"/>
</dbReference>
<protein>
    <submittedName>
        <fullName evidence="2">Condensation domain-containing protein</fullName>
    </submittedName>
</protein>
<evidence type="ECO:0000259" key="1">
    <source>
        <dbReference type="Pfam" id="PF00668"/>
    </source>
</evidence>
<sequence length="417" mass="46053">MAPARCDVHPTTLGQSSVWFAAQYHGESSAYNVTTVVDIDGDLPRRRVEEAYRLLVEVTPTLQFRTGLGESGDVVQWLDPAEVRVEWVSPAPGAEVDEVLRDAVSRPFEVDGGVLHRIVAARLSASRTRVSLSVHHVLMDGRSKTLLTERFLACLDGSVVAQKPADYLELVERVRAAEASAVRRDLDYWTTRLAPVIGQETIGTADQAAQPVRGHLSQRLREDLSADCVAHFRRIAREAGTGLFSVLFGSIHRVLGVMGRRASVVCTAASVRPRDGFGGEVLGCFVNQVPLVCAHRPGDTLAELVMAEADGWREDLRRRHVPLMVIVNALPRPVPRLDRIFTSYLDMEGTLQWRHGHLSATCDLFNVYHETKTDLTVRFVPHDGRIGCDVEWSDNSAPELGQEFAEVLRSLLAGEIS</sequence>
<dbReference type="InterPro" id="IPR023213">
    <property type="entry name" value="CAT-like_dom_sf"/>
</dbReference>
<dbReference type="Gene3D" id="3.30.559.30">
    <property type="entry name" value="Nonribosomal peptide synthetase, condensation domain"/>
    <property type="match status" value="1"/>
</dbReference>
<name>A0ABV8BM46_9PSEU</name>
<accession>A0ABV8BM46</accession>
<dbReference type="PANTHER" id="PTHR45527">
    <property type="entry name" value="NONRIBOSOMAL PEPTIDE SYNTHETASE"/>
    <property type="match status" value="1"/>
</dbReference>
<feature type="domain" description="Condensation" evidence="1">
    <location>
        <begin position="9"/>
        <end position="395"/>
    </location>
</feature>
<dbReference type="PANTHER" id="PTHR45527:SF1">
    <property type="entry name" value="FATTY ACID SYNTHASE"/>
    <property type="match status" value="1"/>
</dbReference>
<dbReference type="SUPFAM" id="SSF52777">
    <property type="entry name" value="CoA-dependent acyltransferases"/>
    <property type="match status" value="2"/>
</dbReference>
<organism evidence="2 3">
    <name type="scientific">Lentzea rhizosphaerae</name>
    <dbReference type="NCBI Taxonomy" id="2041025"/>
    <lineage>
        <taxon>Bacteria</taxon>
        <taxon>Bacillati</taxon>
        <taxon>Actinomycetota</taxon>
        <taxon>Actinomycetes</taxon>
        <taxon>Pseudonocardiales</taxon>
        <taxon>Pseudonocardiaceae</taxon>
        <taxon>Lentzea</taxon>
    </lineage>
</organism>
<dbReference type="Proteomes" id="UP001595690">
    <property type="component" value="Unassembled WGS sequence"/>
</dbReference>
<dbReference type="InterPro" id="IPR001242">
    <property type="entry name" value="Condensation_dom"/>
</dbReference>
<dbReference type="EMBL" id="JBHRZI010000008">
    <property type="protein sequence ID" value="MFC3890930.1"/>
    <property type="molecule type" value="Genomic_DNA"/>
</dbReference>
<comment type="caution">
    <text evidence="2">The sequence shown here is derived from an EMBL/GenBank/DDBJ whole genome shotgun (WGS) entry which is preliminary data.</text>
</comment>
<evidence type="ECO:0000313" key="2">
    <source>
        <dbReference type="EMBL" id="MFC3890930.1"/>
    </source>
</evidence>
<reference evidence="3" key="1">
    <citation type="journal article" date="2019" name="Int. J. Syst. Evol. Microbiol.">
        <title>The Global Catalogue of Microorganisms (GCM) 10K type strain sequencing project: providing services to taxonomists for standard genome sequencing and annotation.</title>
        <authorList>
            <consortium name="The Broad Institute Genomics Platform"/>
            <consortium name="The Broad Institute Genome Sequencing Center for Infectious Disease"/>
            <person name="Wu L."/>
            <person name="Ma J."/>
        </authorList>
    </citation>
    <scope>NUCLEOTIDE SEQUENCE [LARGE SCALE GENOMIC DNA]</scope>
    <source>
        <strain evidence="3">CGMCC 4.7405</strain>
    </source>
</reference>
<keyword evidence="3" id="KW-1185">Reference proteome</keyword>
<gene>
    <name evidence="2" type="ORF">ACFOWZ_05545</name>
</gene>
<evidence type="ECO:0000313" key="3">
    <source>
        <dbReference type="Proteomes" id="UP001595690"/>
    </source>
</evidence>
<dbReference type="Gene3D" id="3.30.559.10">
    <property type="entry name" value="Chloramphenicol acetyltransferase-like domain"/>
    <property type="match status" value="1"/>
</dbReference>
<proteinExistence type="predicted"/>